<comment type="caution">
    <text evidence="11">The sequence shown here is derived from an EMBL/GenBank/DDBJ whole genome shotgun (WGS) entry which is preliminary data.</text>
</comment>
<dbReference type="Pfam" id="PF00171">
    <property type="entry name" value="Aldedh"/>
    <property type="match status" value="1"/>
</dbReference>
<dbReference type="SUPFAM" id="SSF53720">
    <property type="entry name" value="ALDH-like"/>
    <property type="match status" value="1"/>
</dbReference>
<dbReference type="InterPro" id="IPR016162">
    <property type="entry name" value="Ald_DH_N"/>
</dbReference>
<dbReference type="Gene3D" id="3.40.605.10">
    <property type="entry name" value="Aldehyde Dehydrogenase, Chain A, domain 1"/>
    <property type="match status" value="1"/>
</dbReference>
<comment type="catalytic activity">
    <reaction evidence="5">
        <text>L-glutamate 5-semialdehyde + NAD(+) + H2O = L-glutamate + NADH + 2 H(+)</text>
        <dbReference type="Rhea" id="RHEA:30235"/>
        <dbReference type="ChEBI" id="CHEBI:15377"/>
        <dbReference type="ChEBI" id="CHEBI:15378"/>
        <dbReference type="ChEBI" id="CHEBI:29985"/>
        <dbReference type="ChEBI" id="CHEBI:57540"/>
        <dbReference type="ChEBI" id="CHEBI:57945"/>
        <dbReference type="ChEBI" id="CHEBI:58066"/>
        <dbReference type="EC" id="1.2.1.88"/>
    </reaction>
</comment>
<dbReference type="Pfam" id="PF01619">
    <property type="entry name" value="Pro_dh"/>
    <property type="match status" value="1"/>
</dbReference>
<keyword evidence="4" id="KW-0520">NAD</keyword>
<evidence type="ECO:0000259" key="10">
    <source>
        <dbReference type="Pfam" id="PF01619"/>
    </source>
</evidence>
<evidence type="ECO:0000256" key="5">
    <source>
        <dbReference type="ARBA" id="ARBA00048142"/>
    </source>
</evidence>
<sequence length="717" mass="77575">MLGDREAARRLQGTRELLARDDVDYVSVKVSSIAAQLSLWGFDETVERTASLLRPLYLDAARTRRAKFINLDMEEYRDLGLTIAVFTRLLEEPELRNLEAGIVLQAYLPDSVAALAHLTEWAQRRVAAGGAGIKVRIVKGANLALERVEATLHGWPLATWSSKQATDTNYKRMLLAALTPEATEAVRIGVAGHNLFDLAWAWLLAQRRGVEHQVDVEMLLGMAGAQARAVRSDIRRLILYTPVVQPDEFDTAVGYLVRRLEENAGSENFMSGIFELDDEKVFRREADRFARALAELDDDVPPANRTQNRLSPPLPRAPERFRNEPDTDPALVANRLWGVGILERSAESTLGVDTIAAARIDDPARLDALLASAAEAGRHWGQVPGHSRAELLERAAEVLAVFRGRFIEVMASETGKTIAEADVEVSEAVDFALFYAERARELSAIRDAAFAPAGLVVVTPPWNFPVSIPAGGVLASLAAGSAVVLKPAPQARRCGAVLAEALWEAGVPRELLHLVDVAEDELGRRLITAPQVGRVVLTGAYETAALFRSWRPELPLLAETSGKNAIVVTPAADYDLAVRDIVASAFGNAGQKCSAASLAILVGSAGESERFRRQLADAVSSLAVGYPQDPSSVVGPLIEPASGKLARALTQLEEGSRGSSSRGSSTAPTASGRRGCATGWRRAPRSIAPSTSVRCSVSCARRRSTRRSSCRTRWLMG</sequence>
<feature type="domain" description="Proline dehydrogenase" evidence="10">
    <location>
        <begin position="23"/>
        <end position="271"/>
    </location>
</feature>
<protein>
    <recommendedName>
        <fullName evidence="2">L-glutamate gamma-semialdehyde dehydrogenase</fullName>
        <ecNumber evidence="2">1.2.1.88</ecNumber>
    </recommendedName>
</protein>
<proteinExistence type="inferred from homology"/>
<feature type="compositionally biased region" description="Low complexity" evidence="8">
    <location>
        <begin position="657"/>
        <end position="672"/>
    </location>
</feature>
<evidence type="ECO:0000313" key="12">
    <source>
        <dbReference type="Proteomes" id="UP001157069"/>
    </source>
</evidence>
<keyword evidence="3 7" id="KW-0560">Oxidoreductase</keyword>
<organism evidence="11 12">
    <name type="scientific">Homoserinibacter gongjuensis</name>
    <dbReference type="NCBI Taxonomy" id="1162968"/>
    <lineage>
        <taxon>Bacteria</taxon>
        <taxon>Bacillati</taxon>
        <taxon>Actinomycetota</taxon>
        <taxon>Actinomycetes</taxon>
        <taxon>Micrococcales</taxon>
        <taxon>Microbacteriaceae</taxon>
        <taxon>Homoserinibacter</taxon>
    </lineage>
</organism>
<evidence type="ECO:0000256" key="6">
    <source>
        <dbReference type="PROSITE-ProRule" id="PRU10007"/>
    </source>
</evidence>
<dbReference type="InterPro" id="IPR016163">
    <property type="entry name" value="Ald_DH_C"/>
</dbReference>
<evidence type="ECO:0000256" key="1">
    <source>
        <dbReference type="ARBA" id="ARBA00004786"/>
    </source>
</evidence>
<dbReference type="Gene3D" id="3.40.309.10">
    <property type="entry name" value="Aldehyde Dehydrogenase, Chain A, domain 2"/>
    <property type="match status" value="1"/>
</dbReference>
<comment type="similarity">
    <text evidence="7">Belongs to the aldehyde dehydrogenase family.</text>
</comment>
<dbReference type="Gene3D" id="3.20.20.220">
    <property type="match status" value="1"/>
</dbReference>
<evidence type="ECO:0000256" key="7">
    <source>
        <dbReference type="RuleBase" id="RU003345"/>
    </source>
</evidence>
<dbReference type="InterPro" id="IPR015590">
    <property type="entry name" value="Aldehyde_DH_dom"/>
</dbReference>
<evidence type="ECO:0000256" key="4">
    <source>
        <dbReference type="ARBA" id="ARBA00023027"/>
    </source>
</evidence>
<dbReference type="InterPro" id="IPR002872">
    <property type="entry name" value="Proline_DH_dom"/>
</dbReference>
<dbReference type="PANTHER" id="PTHR42862">
    <property type="entry name" value="DELTA-1-PYRROLINE-5-CARBOXYLATE DEHYDROGENASE 1, ISOFORM A-RELATED"/>
    <property type="match status" value="1"/>
</dbReference>
<reference evidence="12" key="1">
    <citation type="journal article" date="2019" name="Int. J. Syst. Evol. Microbiol.">
        <title>The Global Catalogue of Microorganisms (GCM) 10K type strain sequencing project: providing services to taxonomists for standard genome sequencing and annotation.</title>
        <authorList>
            <consortium name="The Broad Institute Genomics Platform"/>
            <consortium name="The Broad Institute Genome Sequencing Center for Infectious Disease"/>
            <person name="Wu L."/>
            <person name="Ma J."/>
        </authorList>
    </citation>
    <scope>NUCLEOTIDE SEQUENCE [LARGE SCALE GENOMIC DNA]</scope>
    <source>
        <strain evidence="12">NBRC 108755</strain>
    </source>
</reference>
<evidence type="ECO:0000256" key="8">
    <source>
        <dbReference type="SAM" id="MobiDB-lite"/>
    </source>
</evidence>
<dbReference type="EC" id="1.2.1.88" evidence="2"/>
<dbReference type="InterPro" id="IPR050485">
    <property type="entry name" value="Proline_metab_enzyme"/>
</dbReference>
<evidence type="ECO:0000256" key="2">
    <source>
        <dbReference type="ARBA" id="ARBA00012884"/>
    </source>
</evidence>
<accession>A0ABQ6JTJ3</accession>
<feature type="domain" description="Aldehyde dehydrogenase" evidence="9">
    <location>
        <begin position="354"/>
        <end position="645"/>
    </location>
</feature>
<dbReference type="PROSITE" id="PS00070">
    <property type="entry name" value="ALDEHYDE_DEHYDR_CYS"/>
    <property type="match status" value="1"/>
</dbReference>
<dbReference type="InterPro" id="IPR016160">
    <property type="entry name" value="Ald_DH_CS_CYS"/>
</dbReference>
<dbReference type="SUPFAM" id="SSF51730">
    <property type="entry name" value="FAD-linked oxidoreductase"/>
    <property type="match status" value="1"/>
</dbReference>
<feature type="active site" evidence="6">
    <location>
        <position position="559"/>
    </location>
</feature>
<dbReference type="EMBL" id="BSVA01000001">
    <property type="protein sequence ID" value="GMA90590.1"/>
    <property type="molecule type" value="Genomic_DNA"/>
</dbReference>
<feature type="region of interest" description="Disordered" evidence="8">
    <location>
        <begin position="299"/>
        <end position="325"/>
    </location>
</feature>
<dbReference type="InterPro" id="IPR029510">
    <property type="entry name" value="Ald_DH_CS_GLU"/>
</dbReference>
<gene>
    <name evidence="11" type="ORF">GCM10025869_11190</name>
</gene>
<feature type="region of interest" description="Disordered" evidence="8">
    <location>
        <begin position="652"/>
        <end position="683"/>
    </location>
</feature>
<dbReference type="InterPro" id="IPR029041">
    <property type="entry name" value="FAD-linked_oxidoreductase-like"/>
</dbReference>
<dbReference type="InterPro" id="IPR016161">
    <property type="entry name" value="Ald_DH/histidinol_DH"/>
</dbReference>
<evidence type="ECO:0000256" key="3">
    <source>
        <dbReference type="ARBA" id="ARBA00023002"/>
    </source>
</evidence>
<dbReference type="PROSITE" id="PS00687">
    <property type="entry name" value="ALDEHYDE_DEHYDR_GLU"/>
    <property type="match status" value="1"/>
</dbReference>
<evidence type="ECO:0000259" key="9">
    <source>
        <dbReference type="Pfam" id="PF00171"/>
    </source>
</evidence>
<dbReference type="Proteomes" id="UP001157069">
    <property type="component" value="Unassembled WGS sequence"/>
</dbReference>
<evidence type="ECO:0000313" key="11">
    <source>
        <dbReference type="EMBL" id="GMA90590.1"/>
    </source>
</evidence>
<comment type="pathway">
    <text evidence="1">Amino-acid degradation; L-proline degradation into L-glutamate; L-glutamate from L-proline: step 2/2.</text>
</comment>
<keyword evidence="12" id="KW-1185">Reference proteome</keyword>
<name>A0ABQ6JTJ3_9MICO</name>
<dbReference type="PANTHER" id="PTHR42862:SF1">
    <property type="entry name" value="DELTA-1-PYRROLINE-5-CARBOXYLATE DEHYDROGENASE 2, ISOFORM A-RELATED"/>
    <property type="match status" value="1"/>
</dbReference>